<comment type="caution">
    <text evidence="13">The sequence shown here is derived from an EMBL/GenBank/DDBJ whole genome shotgun (WGS) entry which is preliminary data.</text>
</comment>
<dbReference type="NCBIfam" id="TIGR01311">
    <property type="entry name" value="glycerol_kin"/>
    <property type="match status" value="1"/>
</dbReference>
<dbReference type="InterPro" id="IPR018483">
    <property type="entry name" value="Carb_kinase_FGGY_CS"/>
</dbReference>
<accession>A0A9P3GFE7</accession>
<feature type="domain" description="Carbohydrate kinase FGGY N-terminal" evidence="11">
    <location>
        <begin position="12"/>
        <end position="277"/>
    </location>
</feature>
<sequence>MASTLRHGEFVGSLDCGTTSTRFMIFDRYANVIASHQIEFPQYYPQPGWHEHDAEQIMESCDACIDQACVELEKLGWTKQSVKVIGITNQRETTVAWSRKTGAPVSRAIVWDDIRVKNLVTQFENQAKTQGVQYEGKVHKGEDGLVALRKLTGLPISTYFSALKIRWMIDHWPDVKSAYDADDLLFGTVESWITYRLSGGAHGGVHVSDVTNASRTLLLNLRSLQWDPVLLEFFGLKASILPKLASSSEVYAHIAYGALKGVPIAGLAGDQQAALVGNKCLRQGEAKCTYGTGAFLLFCTGEDVVESKAGLLSTVAYQNGPNGKPVYCLEGSIGVAGSAIKWLRDSMFMVQSAADVNTLAAKVPDTGGLYFVTAFGGLFAPYWDPSATGMIIGMSSYTTPSHVARATLEANAFMTRAVAEAMKLDSGVDLPQMKVDGGMTNGDMVMQVLADLGGCEIVRPEMRESTALGSALLAGSAVRLFGWDIARPETLHEVNTAGSTSFKPTTTKEYRDKKWAGWQRAVERCRGWAASDD</sequence>
<dbReference type="FunFam" id="3.30.420.40:FF:000086">
    <property type="entry name" value="Glycerol kinase"/>
    <property type="match status" value="1"/>
</dbReference>
<dbReference type="Pfam" id="PF02782">
    <property type="entry name" value="FGGY_C"/>
    <property type="match status" value="1"/>
</dbReference>
<protein>
    <recommendedName>
        <fullName evidence="3">glycerol kinase</fullName>
        <ecNumber evidence="3">2.7.1.30</ecNumber>
    </recommendedName>
    <alternativeName>
        <fullName evidence="9">ATP:glycerol 3-phosphotransferase</fullName>
    </alternativeName>
</protein>
<dbReference type="NCBIfam" id="NF000756">
    <property type="entry name" value="PRK00047.1"/>
    <property type="match status" value="1"/>
</dbReference>
<dbReference type="GO" id="GO:0006641">
    <property type="term" value="P:triglyceride metabolic process"/>
    <property type="evidence" value="ECO:0007669"/>
    <property type="project" value="TreeGrafter"/>
</dbReference>
<dbReference type="Proteomes" id="UP000703269">
    <property type="component" value="Unassembled WGS sequence"/>
</dbReference>
<dbReference type="EMBL" id="BPQB01000031">
    <property type="protein sequence ID" value="GJE93329.1"/>
    <property type="molecule type" value="Genomic_DNA"/>
</dbReference>
<dbReference type="Gene3D" id="3.30.420.40">
    <property type="match status" value="2"/>
</dbReference>
<dbReference type="PROSITE" id="PS00933">
    <property type="entry name" value="FGGY_KINASES_1"/>
    <property type="match status" value="1"/>
</dbReference>
<organism evidence="13 14">
    <name type="scientific">Phanerochaete sordida</name>
    <dbReference type="NCBI Taxonomy" id="48140"/>
    <lineage>
        <taxon>Eukaryota</taxon>
        <taxon>Fungi</taxon>
        <taxon>Dikarya</taxon>
        <taxon>Basidiomycota</taxon>
        <taxon>Agaricomycotina</taxon>
        <taxon>Agaricomycetes</taxon>
        <taxon>Polyporales</taxon>
        <taxon>Phanerochaetaceae</taxon>
        <taxon>Phanerochaete</taxon>
    </lineage>
</organism>
<dbReference type="GO" id="GO:0005739">
    <property type="term" value="C:mitochondrion"/>
    <property type="evidence" value="ECO:0007669"/>
    <property type="project" value="TreeGrafter"/>
</dbReference>
<dbReference type="GO" id="GO:0006071">
    <property type="term" value="P:glycerol metabolic process"/>
    <property type="evidence" value="ECO:0007669"/>
    <property type="project" value="UniProtKB-KW"/>
</dbReference>
<dbReference type="PIRSF" id="PIRSF000538">
    <property type="entry name" value="GlpK"/>
    <property type="match status" value="1"/>
</dbReference>
<reference evidence="13 14" key="1">
    <citation type="submission" date="2021-08" db="EMBL/GenBank/DDBJ databases">
        <title>Draft Genome Sequence of Phanerochaete sordida strain YK-624.</title>
        <authorList>
            <person name="Mori T."/>
            <person name="Dohra H."/>
            <person name="Suzuki T."/>
            <person name="Kawagishi H."/>
            <person name="Hirai H."/>
        </authorList>
    </citation>
    <scope>NUCLEOTIDE SEQUENCE [LARGE SCALE GENOMIC DNA]</scope>
    <source>
        <strain evidence="13 14">YK-624</strain>
    </source>
</reference>
<comment type="similarity">
    <text evidence="2 10">Belongs to the FGGY kinase family.</text>
</comment>
<evidence type="ECO:0000259" key="11">
    <source>
        <dbReference type="Pfam" id="PF00370"/>
    </source>
</evidence>
<dbReference type="InterPro" id="IPR018485">
    <property type="entry name" value="FGGY_C"/>
</dbReference>
<evidence type="ECO:0000256" key="6">
    <source>
        <dbReference type="ARBA" id="ARBA00022777"/>
    </source>
</evidence>
<dbReference type="GO" id="GO:0005524">
    <property type="term" value="F:ATP binding"/>
    <property type="evidence" value="ECO:0007669"/>
    <property type="project" value="UniProtKB-KW"/>
</dbReference>
<dbReference type="PROSITE" id="PS00445">
    <property type="entry name" value="FGGY_KINASES_2"/>
    <property type="match status" value="1"/>
</dbReference>
<dbReference type="EC" id="2.7.1.30" evidence="3"/>
<evidence type="ECO:0000313" key="13">
    <source>
        <dbReference type="EMBL" id="GJE93329.1"/>
    </source>
</evidence>
<evidence type="ECO:0000256" key="4">
    <source>
        <dbReference type="ARBA" id="ARBA00022679"/>
    </source>
</evidence>
<dbReference type="SUPFAM" id="SSF53067">
    <property type="entry name" value="Actin-like ATPase domain"/>
    <property type="match status" value="2"/>
</dbReference>
<keyword evidence="8" id="KW-0067">ATP-binding</keyword>
<proteinExistence type="inferred from homology"/>
<dbReference type="FunFam" id="3.30.420.40:FF:000108">
    <property type="entry name" value="Glycerol kinase, glycosomal"/>
    <property type="match status" value="1"/>
</dbReference>
<dbReference type="OrthoDB" id="5422795at2759"/>
<keyword evidence="7" id="KW-0319">Glycerol metabolism</keyword>
<evidence type="ECO:0000256" key="10">
    <source>
        <dbReference type="RuleBase" id="RU003733"/>
    </source>
</evidence>
<dbReference type="PANTHER" id="PTHR10196:SF69">
    <property type="entry name" value="GLYCEROL KINASE"/>
    <property type="match status" value="1"/>
</dbReference>
<keyword evidence="4 10" id="KW-0808">Transferase</keyword>
<dbReference type="InterPro" id="IPR042018">
    <property type="entry name" value="GK1-3_metazoan-type"/>
</dbReference>
<dbReference type="CDD" id="cd07792">
    <property type="entry name" value="ASKHA_NBD_FGGY_GK1-3-like"/>
    <property type="match status" value="1"/>
</dbReference>
<dbReference type="GO" id="GO:0004370">
    <property type="term" value="F:glycerol kinase activity"/>
    <property type="evidence" value="ECO:0007669"/>
    <property type="project" value="UniProtKB-EC"/>
</dbReference>
<name>A0A9P3GFE7_9APHY</name>
<dbReference type="InterPro" id="IPR000577">
    <property type="entry name" value="Carb_kinase_FGGY"/>
</dbReference>
<comment type="pathway">
    <text evidence="1">Polyol metabolism; glycerol degradation via glycerol kinase pathway; sn-glycerol 3-phosphate from glycerol: step 1/1.</text>
</comment>
<dbReference type="Pfam" id="PF00370">
    <property type="entry name" value="FGGY_N"/>
    <property type="match status" value="1"/>
</dbReference>
<keyword evidence="5" id="KW-0547">Nucleotide-binding</keyword>
<dbReference type="AlphaFoldDB" id="A0A9P3GFE7"/>
<evidence type="ECO:0000259" key="12">
    <source>
        <dbReference type="Pfam" id="PF02782"/>
    </source>
</evidence>
<evidence type="ECO:0000313" key="14">
    <source>
        <dbReference type="Proteomes" id="UP000703269"/>
    </source>
</evidence>
<feature type="domain" description="Carbohydrate kinase FGGY C-terminal" evidence="12">
    <location>
        <begin position="286"/>
        <end position="477"/>
    </location>
</feature>
<keyword evidence="14" id="KW-1185">Reference proteome</keyword>
<keyword evidence="6 10" id="KW-0418">Kinase</keyword>
<dbReference type="InterPro" id="IPR005999">
    <property type="entry name" value="Glycerol_kin"/>
</dbReference>
<evidence type="ECO:0000256" key="9">
    <source>
        <dbReference type="ARBA" id="ARBA00043149"/>
    </source>
</evidence>
<dbReference type="GO" id="GO:0046167">
    <property type="term" value="P:glycerol-3-phosphate biosynthetic process"/>
    <property type="evidence" value="ECO:0007669"/>
    <property type="project" value="TreeGrafter"/>
</dbReference>
<evidence type="ECO:0000256" key="5">
    <source>
        <dbReference type="ARBA" id="ARBA00022741"/>
    </source>
</evidence>
<evidence type="ECO:0000256" key="1">
    <source>
        <dbReference type="ARBA" id="ARBA00005190"/>
    </source>
</evidence>
<gene>
    <name evidence="13" type="ORF">PsYK624_094880</name>
</gene>
<dbReference type="InterPro" id="IPR043129">
    <property type="entry name" value="ATPase_NBD"/>
</dbReference>
<dbReference type="InterPro" id="IPR018484">
    <property type="entry name" value="FGGY_N"/>
</dbReference>
<evidence type="ECO:0000256" key="8">
    <source>
        <dbReference type="ARBA" id="ARBA00022840"/>
    </source>
</evidence>
<dbReference type="PANTHER" id="PTHR10196">
    <property type="entry name" value="SUGAR KINASE"/>
    <property type="match status" value="1"/>
</dbReference>
<evidence type="ECO:0000256" key="2">
    <source>
        <dbReference type="ARBA" id="ARBA00009156"/>
    </source>
</evidence>
<evidence type="ECO:0000256" key="7">
    <source>
        <dbReference type="ARBA" id="ARBA00022798"/>
    </source>
</evidence>
<evidence type="ECO:0000256" key="3">
    <source>
        <dbReference type="ARBA" id="ARBA00012099"/>
    </source>
</evidence>